<accession>A0A7Y9XKS8</accession>
<dbReference type="InterPro" id="IPR036388">
    <property type="entry name" value="WH-like_DNA-bd_sf"/>
</dbReference>
<comment type="similarity">
    <text evidence="1">Belongs to the LysR transcriptional regulatory family.</text>
</comment>
<organism evidence="6 7">
    <name type="scientific">Phytopseudomonas flavescens</name>
    <dbReference type="NCBI Taxonomy" id="29435"/>
    <lineage>
        <taxon>Bacteria</taxon>
        <taxon>Pseudomonadati</taxon>
        <taxon>Pseudomonadota</taxon>
        <taxon>Gammaproteobacteria</taxon>
        <taxon>Pseudomonadales</taxon>
        <taxon>Pseudomonadaceae</taxon>
        <taxon>Phytopseudomonas</taxon>
    </lineage>
</organism>
<evidence type="ECO:0000259" key="5">
    <source>
        <dbReference type="PROSITE" id="PS50931"/>
    </source>
</evidence>
<dbReference type="SUPFAM" id="SSF53850">
    <property type="entry name" value="Periplasmic binding protein-like II"/>
    <property type="match status" value="1"/>
</dbReference>
<reference evidence="6 7" key="1">
    <citation type="submission" date="2020-07" db="EMBL/GenBank/DDBJ databases">
        <title>Genomic analyses of the natural microbiome of Caenorhabditis elegans.</title>
        <authorList>
            <person name="Samuel B."/>
        </authorList>
    </citation>
    <scope>NUCLEOTIDE SEQUENCE [LARGE SCALE GENOMIC DNA]</scope>
    <source>
        <strain evidence="6 7">BIGb0408</strain>
    </source>
</reference>
<dbReference type="InterPro" id="IPR050950">
    <property type="entry name" value="HTH-type_LysR_regulators"/>
</dbReference>
<sequence>MFQYHKWLRSFHAVARTGSFTSAAEYLSVGQPTVSEQVCALESMFSVELFHRRGRFIEMSAAGRQLYAITQGVFGQEEEAMQLLQSFRQRKAGMLRLGAVSPPIAMSLTYALMQQYPDVELETSFSSEHETLERLYNFDIDVAILALSEFDHRLHTQLYRRYPIVGVVRDDHPWAGLEQVRIEQIRGERVVLRERGSRTRQLVEEACQRAGIELDCAMQLNSREAIVHAIAQGIGIGFVSAVEYAETPGTRPITFVDHPFHIEYHLCCLGIRRNRPMIAELFESSLPPPT</sequence>
<keyword evidence="2" id="KW-0805">Transcription regulation</keyword>
<dbReference type="PANTHER" id="PTHR30419">
    <property type="entry name" value="HTH-TYPE TRANSCRIPTIONAL REGULATOR YBHD"/>
    <property type="match status" value="1"/>
</dbReference>
<keyword evidence="4" id="KW-0804">Transcription</keyword>
<dbReference type="Pfam" id="PF03466">
    <property type="entry name" value="LysR_substrate"/>
    <property type="match status" value="1"/>
</dbReference>
<proteinExistence type="inferred from homology"/>
<dbReference type="Proteomes" id="UP000578688">
    <property type="component" value="Unassembled WGS sequence"/>
</dbReference>
<evidence type="ECO:0000256" key="3">
    <source>
        <dbReference type="ARBA" id="ARBA00023125"/>
    </source>
</evidence>
<feature type="domain" description="HTH lysR-type" evidence="5">
    <location>
        <begin position="6"/>
        <end position="60"/>
    </location>
</feature>
<evidence type="ECO:0000256" key="2">
    <source>
        <dbReference type="ARBA" id="ARBA00023015"/>
    </source>
</evidence>
<dbReference type="Pfam" id="PF00126">
    <property type="entry name" value="HTH_1"/>
    <property type="match status" value="1"/>
</dbReference>
<dbReference type="InterPro" id="IPR005119">
    <property type="entry name" value="LysR_subst-bd"/>
</dbReference>
<name>A0A7Y9XKS8_9GAMM</name>
<evidence type="ECO:0000313" key="6">
    <source>
        <dbReference type="EMBL" id="NYH73092.1"/>
    </source>
</evidence>
<gene>
    <name evidence="6" type="ORF">FHR27_001702</name>
</gene>
<dbReference type="GO" id="GO:0003677">
    <property type="term" value="F:DNA binding"/>
    <property type="evidence" value="ECO:0007669"/>
    <property type="project" value="UniProtKB-KW"/>
</dbReference>
<dbReference type="InterPro" id="IPR000847">
    <property type="entry name" value="LysR_HTH_N"/>
</dbReference>
<dbReference type="PROSITE" id="PS50931">
    <property type="entry name" value="HTH_LYSR"/>
    <property type="match status" value="1"/>
</dbReference>
<dbReference type="GO" id="GO:0005829">
    <property type="term" value="C:cytosol"/>
    <property type="evidence" value="ECO:0007669"/>
    <property type="project" value="TreeGrafter"/>
</dbReference>
<comment type="caution">
    <text evidence="6">The sequence shown here is derived from an EMBL/GenBank/DDBJ whole genome shotgun (WGS) entry which is preliminary data.</text>
</comment>
<dbReference type="SUPFAM" id="SSF46785">
    <property type="entry name" value="Winged helix' DNA-binding domain"/>
    <property type="match status" value="1"/>
</dbReference>
<dbReference type="RefSeq" id="WP_179538341.1">
    <property type="nucleotide sequence ID" value="NZ_JACBYV010000001.1"/>
</dbReference>
<dbReference type="PRINTS" id="PR00039">
    <property type="entry name" value="HTHLYSR"/>
</dbReference>
<dbReference type="AlphaFoldDB" id="A0A7Y9XKS8"/>
<keyword evidence="3" id="KW-0238">DNA-binding</keyword>
<keyword evidence="7" id="KW-1185">Reference proteome</keyword>
<dbReference type="CDD" id="cd05466">
    <property type="entry name" value="PBP2_LTTR_substrate"/>
    <property type="match status" value="1"/>
</dbReference>
<dbReference type="EMBL" id="JACBYV010000001">
    <property type="protein sequence ID" value="NYH73092.1"/>
    <property type="molecule type" value="Genomic_DNA"/>
</dbReference>
<protein>
    <submittedName>
        <fullName evidence="6">Aminoethylphosphonate catabolism LysR family transcriptional regulator</fullName>
    </submittedName>
</protein>
<dbReference type="GO" id="GO:0003700">
    <property type="term" value="F:DNA-binding transcription factor activity"/>
    <property type="evidence" value="ECO:0007669"/>
    <property type="project" value="InterPro"/>
</dbReference>
<evidence type="ECO:0000313" key="7">
    <source>
        <dbReference type="Proteomes" id="UP000578688"/>
    </source>
</evidence>
<dbReference type="Gene3D" id="3.40.190.290">
    <property type="match status" value="1"/>
</dbReference>
<evidence type="ECO:0000256" key="1">
    <source>
        <dbReference type="ARBA" id="ARBA00009437"/>
    </source>
</evidence>
<dbReference type="Gene3D" id="1.10.10.10">
    <property type="entry name" value="Winged helix-like DNA-binding domain superfamily/Winged helix DNA-binding domain"/>
    <property type="match status" value="1"/>
</dbReference>
<dbReference type="InterPro" id="IPR036390">
    <property type="entry name" value="WH_DNA-bd_sf"/>
</dbReference>
<evidence type="ECO:0000256" key="4">
    <source>
        <dbReference type="ARBA" id="ARBA00023163"/>
    </source>
</evidence>